<dbReference type="FunFam" id="3.60.130.10:FF:000039">
    <property type="entry name" value="Os01g0190000 protein"/>
    <property type="match status" value="1"/>
</dbReference>
<dbReference type="PANTHER" id="PTHR10696">
    <property type="entry name" value="GAMMA-BUTYROBETAINE HYDROXYLASE-RELATED"/>
    <property type="match status" value="1"/>
</dbReference>
<dbReference type="OrthoDB" id="408743at2759"/>
<accession>A0A8J9W155</accession>
<organism evidence="3 4">
    <name type="scientific">Branchiostoma lanceolatum</name>
    <name type="common">Common lancelet</name>
    <name type="synonym">Amphioxus lanceolatum</name>
    <dbReference type="NCBI Taxonomy" id="7740"/>
    <lineage>
        <taxon>Eukaryota</taxon>
        <taxon>Metazoa</taxon>
        <taxon>Chordata</taxon>
        <taxon>Cephalochordata</taxon>
        <taxon>Leptocardii</taxon>
        <taxon>Amphioxiformes</taxon>
        <taxon>Branchiostomatidae</taxon>
        <taxon>Branchiostoma</taxon>
    </lineage>
</organism>
<dbReference type="InterPro" id="IPR042098">
    <property type="entry name" value="TauD-like_sf"/>
</dbReference>
<feature type="domain" description="TauD/TfdA-like" evidence="2">
    <location>
        <begin position="88"/>
        <end position="378"/>
    </location>
</feature>
<keyword evidence="4" id="KW-1185">Reference proteome</keyword>
<dbReference type="SUPFAM" id="SSF51197">
    <property type="entry name" value="Clavaminate synthase-like"/>
    <property type="match status" value="1"/>
</dbReference>
<sequence>MIKSSIHHLKRFYPACFRRSFASKARVDTATPTLQEATADWSGLPPVRLRGRRYLVGSDSSGVTEFLQPPREGFPPVYVPAGRGEFSPEDWAVAARGVAREFVDKSGVGAVLFRDLPLRTASEFSRFVNNLSLKPMSYEGGAAKRDNVENNVDTASSEHHAMSLEPHNEMSYTNYYPEKIIFYCQQPAGPGQGGETVMVDVREILRKLDSAVVGKFRKLGIRYYRYMPERGDFFHGYNSWKETFRTDSRDDVERYLTSRGMTWQWGEDGSVSWWYNLPAMTLYKGEWLWFNQANLNNADFITAHPDYDPTKPFPPHRCPFNSQYGDGSEIEPEVLQHIRDVTWQSAVGFQMRSRDVLMLNNMYIQHGRLGFTGERRLLVYLAESNA</sequence>
<proteinExistence type="predicted"/>
<dbReference type="Proteomes" id="UP000838412">
    <property type="component" value="Chromosome 1"/>
</dbReference>
<dbReference type="GO" id="GO:0016491">
    <property type="term" value="F:oxidoreductase activity"/>
    <property type="evidence" value="ECO:0007669"/>
    <property type="project" value="UniProtKB-KW"/>
</dbReference>
<gene>
    <name evidence="3" type="primary">Hypp812</name>
    <name evidence="3" type="ORF">BLAG_LOCUS2377</name>
</gene>
<dbReference type="InterPro" id="IPR003819">
    <property type="entry name" value="TauD/TfdA-like"/>
</dbReference>
<name>A0A8J9W155_BRALA</name>
<keyword evidence="1" id="KW-0560">Oxidoreductase</keyword>
<dbReference type="InterPro" id="IPR050411">
    <property type="entry name" value="AlphaKG_dependent_hydroxylases"/>
</dbReference>
<protein>
    <submittedName>
        <fullName evidence="3">Hypp812 protein</fullName>
    </submittedName>
</protein>
<dbReference type="EMBL" id="OV696686">
    <property type="protein sequence ID" value="CAH1233716.1"/>
    <property type="molecule type" value="Genomic_DNA"/>
</dbReference>
<dbReference type="Gene3D" id="3.60.130.10">
    <property type="entry name" value="Clavaminate synthase-like"/>
    <property type="match status" value="1"/>
</dbReference>
<dbReference type="Pfam" id="PF02668">
    <property type="entry name" value="TauD"/>
    <property type="match status" value="1"/>
</dbReference>
<dbReference type="PANTHER" id="PTHR10696:SF21">
    <property type="entry name" value="TAUD_TFDA-LIKE DOMAIN-CONTAINING PROTEIN"/>
    <property type="match status" value="1"/>
</dbReference>
<evidence type="ECO:0000313" key="3">
    <source>
        <dbReference type="EMBL" id="CAH1233716.1"/>
    </source>
</evidence>
<evidence type="ECO:0000313" key="4">
    <source>
        <dbReference type="Proteomes" id="UP000838412"/>
    </source>
</evidence>
<dbReference type="AlphaFoldDB" id="A0A8J9W155"/>
<reference evidence="3" key="1">
    <citation type="submission" date="2022-01" db="EMBL/GenBank/DDBJ databases">
        <authorList>
            <person name="Braso-Vives M."/>
        </authorList>
    </citation>
    <scope>NUCLEOTIDE SEQUENCE</scope>
</reference>
<evidence type="ECO:0000259" key="2">
    <source>
        <dbReference type="Pfam" id="PF02668"/>
    </source>
</evidence>
<evidence type="ECO:0000256" key="1">
    <source>
        <dbReference type="ARBA" id="ARBA00023002"/>
    </source>
</evidence>